<evidence type="ECO:0000313" key="2">
    <source>
        <dbReference type="Proteomes" id="UP000663880"/>
    </source>
</evidence>
<sequence length="123" mass="13714">MFLKPVNVGSQRLCIPPFFAYHEGTKYAWDEVWGKWREVFLECPDSRSPLTMIPNKILSGKLFAVTFNNVADGILGTFQPAPLLSYIMPSNLFIPLLILNANGINIFGKSVQAIQGLITWVVG</sequence>
<accession>A0A821RVQ9</accession>
<proteinExistence type="predicted"/>
<dbReference type="AlphaFoldDB" id="A0A821RVQ9"/>
<protein>
    <submittedName>
        <fullName evidence="1">Uncharacterized protein</fullName>
    </submittedName>
</protein>
<gene>
    <name evidence="1" type="ORF">PMACD_LOCUS6653</name>
</gene>
<comment type="caution">
    <text evidence="1">The sequence shown here is derived from an EMBL/GenBank/DDBJ whole genome shotgun (WGS) entry which is preliminary data.</text>
</comment>
<dbReference type="EMBL" id="CAJOBZ010000015">
    <property type="protein sequence ID" value="CAF4846239.1"/>
    <property type="molecule type" value="Genomic_DNA"/>
</dbReference>
<keyword evidence="2" id="KW-1185">Reference proteome</keyword>
<dbReference type="Proteomes" id="UP000663880">
    <property type="component" value="Unassembled WGS sequence"/>
</dbReference>
<name>A0A821RVQ9_9NEOP</name>
<evidence type="ECO:0000313" key="1">
    <source>
        <dbReference type="EMBL" id="CAF4846239.1"/>
    </source>
</evidence>
<organism evidence="1 2">
    <name type="scientific">Pieris macdunnoughi</name>
    <dbReference type="NCBI Taxonomy" id="345717"/>
    <lineage>
        <taxon>Eukaryota</taxon>
        <taxon>Metazoa</taxon>
        <taxon>Ecdysozoa</taxon>
        <taxon>Arthropoda</taxon>
        <taxon>Hexapoda</taxon>
        <taxon>Insecta</taxon>
        <taxon>Pterygota</taxon>
        <taxon>Neoptera</taxon>
        <taxon>Endopterygota</taxon>
        <taxon>Lepidoptera</taxon>
        <taxon>Glossata</taxon>
        <taxon>Ditrysia</taxon>
        <taxon>Papilionoidea</taxon>
        <taxon>Pieridae</taxon>
        <taxon>Pierinae</taxon>
        <taxon>Pieris</taxon>
    </lineage>
</organism>
<reference evidence="1" key="1">
    <citation type="submission" date="2021-02" db="EMBL/GenBank/DDBJ databases">
        <authorList>
            <person name="Steward A R."/>
        </authorList>
    </citation>
    <scope>NUCLEOTIDE SEQUENCE</scope>
</reference>